<evidence type="ECO:0000256" key="3">
    <source>
        <dbReference type="SAM" id="MobiDB-lite"/>
    </source>
</evidence>
<comment type="caution">
    <text evidence="4">The sequence shown here is derived from an EMBL/GenBank/DDBJ whole genome shotgun (WGS) entry which is preliminary data.</text>
</comment>
<reference evidence="5" key="1">
    <citation type="journal article" date="2016" name="Nat. Commun.">
        <title>Genome analysis of three Pneumocystis species reveals adaptation mechanisms to life exclusively in mammalian hosts.</title>
        <authorList>
            <person name="Ma L."/>
            <person name="Chen Z."/>
            <person name="Huang D.W."/>
            <person name="Kutty G."/>
            <person name="Ishihara M."/>
            <person name="Wang H."/>
            <person name="Abouelleil A."/>
            <person name="Bishop L."/>
            <person name="Davey E."/>
            <person name="Deng R."/>
            <person name="Deng X."/>
            <person name="Fan L."/>
            <person name="Fantoni G."/>
            <person name="Fitzgerald M."/>
            <person name="Gogineni E."/>
            <person name="Goldberg J.M."/>
            <person name="Handley G."/>
            <person name="Hu X."/>
            <person name="Huber C."/>
            <person name="Jiao X."/>
            <person name="Jones K."/>
            <person name="Levin J.Z."/>
            <person name="Liu Y."/>
            <person name="Macdonald P."/>
            <person name="Melnikov A."/>
            <person name="Raley C."/>
            <person name="Sassi M."/>
            <person name="Sherman B.T."/>
            <person name="Song X."/>
            <person name="Sykes S."/>
            <person name="Tran B."/>
            <person name="Walsh L."/>
            <person name="Xia Y."/>
            <person name="Yang J."/>
            <person name="Young S."/>
            <person name="Zeng Q."/>
            <person name="Zheng X."/>
            <person name="Stephens R."/>
            <person name="Nusbaum C."/>
            <person name="Birren B.W."/>
            <person name="Azadi P."/>
            <person name="Lempicki R.A."/>
            <person name="Cuomo C.A."/>
            <person name="Kovacs J.A."/>
        </authorList>
    </citation>
    <scope>NUCLEOTIDE SEQUENCE [LARGE SCALE GENOMIC DNA]</scope>
    <source>
        <strain evidence="5">RU7</strain>
    </source>
</reference>
<feature type="region of interest" description="Disordered" evidence="3">
    <location>
        <begin position="43"/>
        <end position="65"/>
    </location>
</feature>
<name>A0A0W4ZQ57_PNEJ7</name>
<evidence type="ECO:0000256" key="2">
    <source>
        <dbReference type="ARBA" id="ARBA00022552"/>
    </source>
</evidence>
<dbReference type="PANTHER" id="PTHR21250">
    <property type="entry name" value="PRE-RRNA-PROCESSING PROTEIN TSR2 HOMOLOG"/>
    <property type="match status" value="1"/>
</dbReference>
<dbReference type="Pfam" id="PF10273">
    <property type="entry name" value="WGG"/>
    <property type="match status" value="1"/>
</dbReference>
<gene>
    <name evidence="4" type="ORF">T551_01785</name>
</gene>
<comment type="similarity">
    <text evidence="1">Belongs to the TSR2 family.</text>
</comment>
<evidence type="ECO:0000313" key="5">
    <source>
        <dbReference type="Proteomes" id="UP000053447"/>
    </source>
</evidence>
<feature type="compositionally biased region" description="Low complexity" evidence="3">
    <location>
        <begin position="43"/>
        <end position="52"/>
    </location>
</feature>
<feature type="region of interest" description="Disordered" evidence="3">
    <location>
        <begin position="1"/>
        <end position="25"/>
    </location>
</feature>
<dbReference type="GeneID" id="28940303"/>
<organism evidence="4 5">
    <name type="scientific">Pneumocystis jirovecii (strain RU7)</name>
    <name type="common">Human pneumocystis pneumonia agent</name>
    <dbReference type="NCBI Taxonomy" id="1408657"/>
    <lineage>
        <taxon>Eukaryota</taxon>
        <taxon>Fungi</taxon>
        <taxon>Dikarya</taxon>
        <taxon>Ascomycota</taxon>
        <taxon>Taphrinomycotina</taxon>
        <taxon>Pneumocystomycetes</taxon>
        <taxon>Pneumocystaceae</taxon>
        <taxon>Pneumocystis</taxon>
    </lineage>
</organism>
<sequence>MHRHSEHSTQEEHPTKRLRADLQSNTENDLSLLPFDFFDAPESAAAPSCDTPPASPPSSPSKWAKERVFDDSCDQSAYDLRAEHLAERVKQAKDAAEAKSRAYTPQTPTETHIYAPENAEEHTGVRKAMSCCVYCTHSTCSVRSAVSRIYSAAGETPKWWAHFELGVALALYTWPVLATAVAAEWGGPDSAAKREWIGGVVADMVEGDAATTEDQLELLLLQIMEDEFSVIIDDGSAAAVAAQIIQLRRTCEAGDTQHVIQWYERWQRQPTVAQVPPANESDSGDDCTN</sequence>
<dbReference type="OrthoDB" id="263560at2759"/>
<dbReference type="AlphaFoldDB" id="A0A0W4ZQ57"/>
<evidence type="ECO:0008006" key="6">
    <source>
        <dbReference type="Google" id="ProtNLM"/>
    </source>
</evidence>
<dbReference type="InterPro" id="IPR019398">
    <property type="entry name" value="Pre-rRNA_process_TSR2"/>
</dbReference>
<dbReference type="RefSeq" id="XP_018229793.1">
    <property type="nucleotide sequence ID" value="XM_018374048.1"/>
</dbReference>
<feature type="compositionally biased region" description="Basic and acidic residues" evidence="3">
    <location>
        <begin position="1"/>
        <end position="20"/>
    </location>
</feature>
<evidence type="ECO:0000313" key="4">
    <source>
        <dbReference type="EMBL" id="KTW30502.1"/>
    </source>
</evidence>
<evidence type="ECO:0000256" key="1">
    <source>
        <dbReference type="ARBA" id="ARBA00006524"/>
    </source>
</evidence>
<accession>A0A0W4ZQ57</accession>
<dbReference type="Proteomes" id="UP000053447">
    <property type="component" value="Unassembled WGS sequence"/>
</dbReference>
<dbReference type="VEuPathDB" id="FungiDB:T551_01785"/>
<dbReference type="STRING" id="1408657.A0A0W4ZQ57"/>
<proteinExistence type="inferred from homology"/>
<dbReference type="EMBL" id="LFWA01000007">
    <property type="protein sequence ID" value="KTW30502.1"/>
    <property type="molecule type" value="Genomic_DNA"/>
</dbReference>
<keyword evidence="5" id="KW-1185">Reference proteome</keyword>
<dbReference type="GO" id="GO:0006364">
    <property type="term" value="P:rRNA processing"/>
    <property type="evidence" value="ECO:0007669"/>
    <property type="project" value="UniProtKB-KW"/>
</dbReference>
<keyword evidence="2" id="KW-0698">rRNA processing</keyword>
<protein>
    <recommendedName>
        <fullName evidence="6">Pre-rRNA-processing protein TSR2</fullName>
    </recommendedName>
</protein>